<dbReference type="GO" id="GO:0005524">
    <property type="term" value="F:ATP binding"/>
    <property type="evidence" value="ECO:0007669"/>
    <property type="project" value="UniProtKB-KW"/>
</dbReference>
<proteinExistence type="predicted"/>
<dbReference type="PATRIC" id="fig|2342.5.peg.3136"/>
<dbReference type="InterPro" id="IPR005895">
    <property type="entry name" value="ABC_transptr_haem_export_CcmA"/>
</dbReference>
<dbReference type="Gene3D" id="3.40.50.300">
    <property type="entry name" value="P-loop containing nucleotide triphosphate hydrolases"/>
    <property type="match status" value="1"/>
</dbReference>
<dbReference type="STRING" id="2342.SOPEG_2906"/>
<name>W0HKW6_9GAMM</name>
<dbReference type="HOGENOM" id="CLU_000604_1_2_6"/>
<organism evidence="8 9">
    <name type="scientific">Candidatus Sodalis pierantonii str. SOPE</name>
    <dbReference type="NCBI Taxonomy" id="2342"/>
    <lineage>
        <taxon>Bacteria</taxon>
        <taxon>Pseudomonadati</taxon>
        <taxon>Pseudomonadota</taxon>
        <taxon>Gammaproteobacteria</taxon>
        <taxon>Enterobacterales</taxon>
        <taxon>Bruguierivoracaceae</taxon>
        <taxon>Sodalis</taxon>
    </lineage>
</organism>
<keyword evidence="1" id="KW-0813">Transport</keyword>
<evidence type="ECO:0000256" key="3">
    <source>
        <dbReference type="ARBA" id="ARBA00022748"/>
    </source>
</evidence>
<keyword evidence="2" id="KW-0547">Nucleotide-binding</keyword>
<evidence type="ECO:0000256" key="4">
    <source>
        <dbReference type="ARBA" id="ARBA00022840"/>
    </source>
</evidence>
<dbReference type="NCBIfam" id="TIGR01189">
    <property type="entry name" value="ccmA"/>
    <property type="match status" value="1"/>
</dbReference>
<keyword evidence="4" id="KW-0067">ATP-binding</keyword>
<keyword evidence="5" id="KW-1278">Translocase</keyword>
<keyword evidence="6" id="KW-0472">Membrane</keyword>
<dbReference type="PROSITE" id="PS00211">
    <property type="entry name" value="ABC_TRANSPORTER_1"/>
    <property type="match status" value="1"/>
</dbReference>
<sequence>MLAIHNLACVRDDRPLFSGLNDEIGPGHWVQIEGANGAGKTSLLRILAGLAPLDDGEIRWRQRPLRQCRSDYYRELLYIGHQAGIKAALTPWENLLFYQGINGARHDADIGRALEQVGLLGYEDVRAAGLSAGQQRRIALARLWLTPATLWILDEPLTALDLQGAKALTRQFEQHCATGGMVILTTHQPLPLSASRVRKIALDTAETASCSG</sequence>
<dbReference type="InterPro" id="IPR017871">
    <property type="entry name" value="ABC_transporter-like_CS"/>
</dbReference>
<evidence type="ECO:0000256" key="1">
    <source>
        <dbReference type="ARBA" id="ARBA00022448"/>
    </source>
</evidence>
<dbReference type="SUPFAM" id="SSF52540">
    <property type="entry name" value="P-loop containing nucleoside triphosphate hydrolases"/>
    <property type="match status" value="1"/>
</dbReference>
<dbReference type="Pfam" id="PF00005">
    <property type="entry name" value="ABC_tran"/>
    <property type="match status" value="1"/>
</dbReference>
<dbReference type="PANTHER" id="PTHR43499">
    <property type="entry name" value="ABC TRANSPORTER I FAMILY MEMBER 1"/>
    <property type="match status" value="1"/>
</dbReference>
<gene>
    <name evidence="8" type="primary">ccmA</name>
    <name evidence="8" type="ORF">SOPEG_2906</name>
</gene>
<dbReference type="InterPro" id="IPR027417">
    <property type="entry name" value="P-loop_NTPase"/>
</dbReference>
<evidence type="ECO:0000256" key="2">
    <source>
        <dbReference type="ARBA" id="ARBA00022741"/>
    </source>
</evidence>
<dbReference type="GO" id="GO:0022857">
    <property type="term" value="F:transmembrane transporter activity"/>
    <property type="evidence" value="ECO:0007669"/>
    <property type="project" value="InterPro"/>
</dbReference>
<evidence type="ECO:0000259" key="7">
    <source>
        <dbReference type="PROSITE" id="PS50893"/>
    </source>
</evidence>
<evidence type="ECO:0000256" key="5">
    <source>
        <dbReference type="ARBA" id="ARBA00022967"/>
    </source>
</evidence>
<dbReference type="InterPro" id="IPR003439">
    <property type="entry name" value="ABC_transporter-like_ATP-bd"/>
</dbReference>
<dbReference type="AlphaFoldDB" id="W0HKW6"/>
<dbReference type="Proteomes" id="UP000019025">
    <property type="component" value="Chromosome"/>
</dbReference>
<dbReference type="GO" id="GO:0017004">
    <property type="term" value="P:cytochrome complex assembly"/>
    <property type="evidence" value="ECO:0007669"/>
    <property type="project" value="UniProtKB-KW"/>
</dbReference>
<dbReference type="PANTHER" id="PTHR43499:SF1">
    <property type="entry name" value="ABC TRANSPORTER I FAMILY MEMBER 1"/>
    <property type="match status" value="1"/>
</dbReference>
<dbReference type="GO" id="GO:0016887">
    <property type="term" value="F:ATP hydrolysis activity"/>
    <property type="evidence" value="ECO:0007669"/>
    <property type="project" value="InterPro"/>
</dbReference>
<keyword evidence="3" id="KW-0201">Cytochrome c-type biogenesis</keyword>
<accession>W0HKW6</accession>
<keyword evidence="9" id="KW-1185">Reference proteome</keyword>
<dbReference type="PROSITE" id="PS50893">
    <property type="entry name" value="ABC_TRANSPORTER_2"/>
    <property type="match status" value="1"/>
</dbReference>
<dbReference type="eggNOG" id="COG4133">
    <property type="taxonomic scope" value="Bacteria"/>
</dbReference>
<dbReference type="SMART" id="SM00382">
    <property type="entry name" value="AAA"/>
    <property type="match status" value="1"/>
</dbReference>
<evidence type="ECO:0000313" key="9">
    <source>
        <dbReference type="Proteomes" id="UP000019025"/>
    </source>
</evidence>
<evidence type="ECO:0000313" key="8">
    <source>
        <dbReference type="EMBL" id="AHF74439.1"/>
    </source>
</evidence>
<dbReference type="RefSeq" id="WP_025246051.1">
    <property type="nucleotide sequence ID" value="NZ_CP006568.1"/>
</dbReference>
<evidence type="ECO:0000256" key="6">
    <source>
        <dbReference type="ARBA" id="ARBA00023136"/>
    </source>
</evidence>
<dbReference type="EMBL" id="CP006568">
    <property type="protein sequence ID" value="AHF74439.1"/>
    <property type="molecule type" value="Genomic_DNA"/>
</dbReference>
<protein>
    <submittedName>
        <fullName evidence="8">ABC transporter involved in cytochrome c biogenesis ATPase component CcmA</fullName>
    </submittedName>
</protein>
<feature type="domain" description="ABC transporter" evidence="7">
    <location>
        <begin position="2"/>
        <end position="212"/>
    </location>
</feature>
<dbReference type="InterPro" id="IPR003593">
    <property type="entry name" value="AAA+_ATPase"/>
</dbReference>
<dbReference type="NCBIfam" id="NF010061">
    <property type="entry name" value="PRK13538.1"/>
    <property type="match status" value="1"/>
</dbReference>
<reference evidence="8 9" key="1">
    <citation type="journal article" date="2014" name="Genome Biol. Evol.">
        <title>Genome degeneration and adaptation in a nascent stage of symbiosis.</title>
        <authorList>
            <person name="Oakeson K.F."/>
            <person name="Gil R."/>
            <person name="Clayton A.L."/>
            <person name="Dunn D.M."/>
            <person name="von Niederhausern A.C."/>
            <person name="Hamil C."/>
            <person name="Aoyagi A."/>
            <person name="Duval B."/>
            <person name="Baca A."/>
            <person name="Silva F.J."/>
            <person name="Vallier A."/>
            <person name="Jackson D.G."/>
            <person name="Latorre A."/>
            <person name="Weiss R.B."/>
            <person name="Heddi A."/>
            <person name="Moya A."/>
            <person name="Dale C."/>
        </authorList>
    </citation>
    <scope>NUCLEOTIDE SEQUENCE [LARGE SCALE GENOMIC DNA]</scope>
    <source>
        <strain evidence="9">none</strain>
    </source>
</reference>
<dbReference type="KEGG" id="pes:SOPEG_2906"/>